<evidence type="ECO:0000313" key="1">
    <source>
        <dbReference type="EMBL" id="CAB1440813.1"/>
    </source>
</evidence>
<organism evidence="1 2">
    <name type="scientific">Pleuronectes platessa</name>
    <name type="common">European plaice</name>
    <dbReference type="NCBI Taxonomy" id="8262"/>
    <lineage>
        <taxon>Eukaryota</taxon>
        <taxon>Metazoa</taxon>
        <taxon>Chordata</taxon>
        <taxon>Craniata</taxon>
        <taxon>Vertebrata</taxon>
        <taxon>Euteleostomi</taxon>
        <taxon>Actinopterygii</taxon>
        <taxon>Neopterygii</taxon>
        <taxon>Teleostei</taxon>
        <taxon>Neoteleostei</taxon>
        <taxon>Acanthomorphata</taxon>
        <taxon>Carangaria</taxon>
        <taxon>Pleuronectiformes</taxon>
        <taxon>Pleuronectoidei</taxon>
        <taxon>Pleuronectidae</taxon>
        <taxon>Pleuronectes</taxon>
    </lineage>
</organism>
<comment type="caution">
    <text evidence="1">The sequence shown here is derived from an EMBL/GenBank/DDBJ whole genome shotgun (WGS) entry which is preliminary data.</text>
</comment>
<sequence>MRVIHTLQVVTIVHYSITQAPKCWLLTIDELLKAITTIHWHCEGSTKEINGRESVFTLLRDPARFARLPAETTISDEADRSMRRDVVLGTCWVIAVNCQQHIVCRAPQEARLFLSSGGTRDKSVDASDEQTNIYYSSGYRGLQKGCRCQPQRGWELTEESVVRGCGFVAAINIFAPTPHSVCTRSSDFIIREEMIQAHRMQPASD</sequence>
<dbReference type="Proteomes" id="UP001153269">
    <property type="component" value="Unassembled WGS sequence"/>
</dbReference>
<keyword evidence="2" id="KW-1185">Reference proteome</keyword>
<reference evidence="1" key="1">
    <citation type="submission" date="2020-03" db="EMBL/GenBank/DDBJ databases">
        <authorList>
            <person name="Weist P."/>
        </authorList>
    </citation>
    <scope>NUCLEOTIDE SEQUENCE</scope>
</reference>
<evidence type="ECO:0000313" key="2">
    <source>
        <dbReference type="Proteomes" id="UP001153269"/>
    </source>
</evidence>
<dbReference type="EMBL" id="CADEAL010002519">
    <property type="protein sequence ID" value="CAB1440813.1"/>
    <property type="molecule type" value="Genomic_DNA"/>
</dbReference>
<protein>
    <submittedName>
        <fullName evidence="1">Uncharacterized protein</fullName>
    </submittedName>
</protein>
<dbReference type="AlphaFoldDB" id="A0A9N7V150"/>
<proteinExistence type="predicted"/>
<name>A0A9N7V150_PLEPL</name>
<gene>
    <name evidence="1" type="ORF">PLEPLA_LOCUS28604</name>
</gene>
<accession>A0A9N7V150</accession>